<evidence type="ECO:0000313" key="1">
    <source>
        <dbReference type="EMBL" id="MDR6375890.1"/>
    </source>
</evidence>
<evidence type="ECO:0008006" key="3">
    <source>
        <dbReference type="Google" id="ProtNLM"/>
    </source>
</evidence>
<comment type="caution">
    <text evidence="1">The sequence shown here is derived from an EMBL/GenBank/DDBJ whole genome shotgun (WGS) entry which is preliminary data.</text>
</comment>
<dbReference type="InterPro" id="IPR016024">
    <property type="entry name" value="ARM-type_fold"/>
</dbReference>
<gene>
    <name evidence="1" type="ORF">J2776_002590</name>
</gene>
<dbReference type="InterPro" id="IPR011989">
    <property type="entry name" value="ARM-like"/>
</dbReference>
<accession>A0ABU1KY30</accession>
<dbReference type="EMBL" id="JAVDQN010000002">
    <property type="protein sequence ID" value="MDR6375890.1"/>
    <property type="molecule type" value="Genomic_DNA"/>
</dbReference>
<keyword evidence="2" id="KW-1185">Reference proteome</keyword>
<dbReference type="Gene3D" id="1.25.10.10">
    <property type="entry name" value="Leucine-rich Repeat Variant"/>
    <property type="match status" value="1"/>
</dbReference>
<reference evidence="1 2" key="1">
    <citation type="submission" date="2023-07" db="EMBL/GenBank/DDBJ databases">
        <title>Sorghum-associated microbial communities from plants grown in Nebraska, USA.</title>
        <authorList>
            <person name="Schachtman D."/>
        </authorList>
    </citation>
    <scope>NUCLEOTIDE SEQUENCE [LARGE SCALE GENOMIC DNA]</scope>
    <source>
        <strain evidence="1 2">DS1039</strain>
    </source>
</reference>
<protein>
    <recommendedName>
        <fullName evidence="3">HEAT repeat domain-containing protein</fullName>
    </recommendedName>
</protein>
<dbReference type="SUPFAM" id="SSF48371">
    <property type="entry name" value="ARM repeat"/>
    <property type="match status" value="1"/>
</dbReference>
<proteinExistence type="predicted"/>
<organism evidence="1 2">
    <name type="scientific">Paraburkholderia caledonica</name>
    <dbReference type="NCBI Taxonomy" id="134536"/>
    <lineage>
        <taxon>Bacteria</taxon>
        <taxon>Pseudomonadati</taxon>
        <taxon>Pseudomonadota</taxon>
        <taxon>Betaproteobacteria</taxon>
        <taxon>Burkholderiales</taxon>
        <taxon>Burkholderiaceae</taxon>
        <taxon>Paraburkholderia</taxon>
    </lineage>
</organism>
<dbReference type="RefSeq" id="WP_310066396.1">
    <property type="nucleotide sequence ID" value="NZ_JAVDQN010000002.1"/>
</dbReference>
<name>A0ABU1KY30_9BURK</name>
<evidence type="ECO:0000313" key="2">
    <source>
        <dbReference type="Proteomes" id="UP001185254"/>
    </source>
</evidence>
<dbReference type="Proteomes" id="UP001185254">
    <property type="component" value="Unassembled WGS sequence"/>
</dbReference>
<sequence length="328" mass="36706">MAVWIKSSRISLAARFRIRDLAKLMWSGFERFAKLAQPGLNDLGRQVVGSAGCGRRPALGCMPRAEGGHKQPFDIPARIVDNWMKHRRLMCGRRTSALASINGHQEQKLNRLFGNGGSMMSADSLQEQVEKFKTWASAYPVHRRTGEWECDYEHWPRLWAAAIAVLDSLPPEAWTETCSVNLLYATARDNEMEHIAQELSGRPEALLELARFALRSLEPDAKWQLAAQLGTLSTNKAEAETLLLRLVDDADEYVSRRSLLALGALKSVHAESLAEKAWLTGHEYQRIAALRVLKDIASSKLTEYAQFAEEDGRKSVIKSAHDVLKTGQ</sequence>